<evidence type="ECO:0000313" key="1">
    <source>
        <dbReference type="EMBL" id="OFE44738.1"/>
    </source>
</evidence>
<organism evidence="1 2">
    <name type="scientific">Acinetobacter towneri</name>
    <dbReference type="NCBI Taxonomy" id="202956"/>
    <lineage>
        <taxon>Bacteria</taxon>
        <taxon>Pseudomonadati</taxon>
        <taxon>Pseudomonadota</taxon>
        <taxon>Gammaproteobacteria</taxon>
        <taxon>Moraxellales</taxon>
        <taxon>Moraxellaceae</taxon>
        <taxon>Acinetobacter</taxon>
    </lineage>
</organism>
<sequence length="71" mass="8566">MNGYFDLLENPDTSQKVRKQFLCKDWPDIYYKQYVPALKQLSPEYTDEELSQALDRAVDYYKEKYVIDCNQ</sequence>
<accession>A0A1E8E5P6</accession>
<comment type="caution">
    <text evidence="1">The sequence shown here is derived from an EMBL/GenBank/DDBJ whole genome shotgun (WGS) entry which is preliminary data.</text>
</comment>
<name>A0A1E8E5P6_9GAMM</name>
<reference evidence="1 2" key="1">
    <citation type="submission" date="2016-10" db="EMBL/GenBank/DDBJ databases">
        <title>Genome of airborne Acinetobacter sp. 5-2Ac02 in the hospital environment: Species near to Acinetobacter towneri.</title>
        <authorList>
            <person name="Barbosa B."/>
            <person name="Fernandez-Garcia L."/>
            <person name="Gato E."/>
            <person name="Leao R."/>
            <person name="Albano R."/>
            <person name="Fernandez B."/>
            <person name="Fernandez-Cuenca F."/>
            <person name="Marques E."/>
            <person name="Tomas M."/>
        </authorList>
    </citation>
    <scope>NUCLEOTIDE SEQUENCE [LARGE SCALE GENOMIC DNA]</scope>
    <source>
        <strain evidence="1 2">5-2Ac02</strain>
    </source>
</reference>
<gene>
    <name evidence="1" type="ORF">BJN41_01030</name>
</gene>
<evidence type="ECO:0000313" key="2">
    <source>
        <dbReference type="Proteomes" id="UP000186931"/>
    </source>
</evidence>
<dbReference type="EMBL" id="MKQS01000001">
    <property type="protein sequence ID" value="OFE44738.1"/>
    <property type="molecule type" value="Genomic_DNA"/>
</dbReference>
<proteinExistence type="predicted"/>
<protein>
    <submittedName>
        <fullName evidence="1">Uncharacterized protein</fullName>
    </submittedName>
</protein>
<dbReference type="Proteomes" id="UP000186931">
    <property type="component" value="Unassembled WGS sequence"/>
</dbReference>
<dbReference type="AlphaFoldDB" id="A0A1E8E5P6"/>